<gene>
    <name evidence="1" type="ORF">M878_32865</name>
</gene>
<evidence type="ECO:0000313" key="1">
    <source>
        <dbReference type="EMBL" id="EST23703.1"/>
    </source>
</evidence>
<accession>V6JVJ6</accession>
<proteinExistence type="predicted"/>
<dbReference type="AlphaFoldDB" id="V6JVJ6"/>
<name>V6JVJ6_STRRC</name>
<dbReference type="EMBL" id="AWQX01000279">
    <property type="protein sequence ID" value="EST23703.1"/>
    <property type="molecule type" value="Genomic_DNA"/>
</dbReference>
<evidence type="ECO:0000313" key="2">
    <source>
        <dbReference type="Proteomes" id="UP000017984"/>
    </source>
</evidence>
<sequence>MTDNLGALFGRLLALDHAALKDALGKLSRPAVLSDHPPLHDRDVQ</sequence>
<keyword evidence="2" id="KW-1185">Reference proteome</keyword>
<protein>
    <submittedName>
        <fullName evidence="1">Uncharacterized protein</fullName>
    </submittedName>
</protein>
<dbReference type="Proteomes" id="UP000017984">
    <property type="component" value="Chromosome"/>
</dbReference>
<organism evidence="1 2">
    <name type="scientific">Streptomyces roseochromogenus subsp. oscitans DS 12.976</name>
    <dbReference type="NCBI Taxonomy" id="1352936"/>
    <lineage>
        <taxon>Bacteria</taxon>
        <taxon>Bacillati</taxon>
        <taxon>Actinomycetota</taxon>
        <taxon>Actinomycetes</taxon>
        <taxon>Kitasatosporales</taxon>
        <taxon>Streptomycetaceae</taxon>
        <taxon>Streptomyces</taxon>
    </lineage>
</organism>
<reference evidence="1 2" key="1">
    <citation type="journal article" date="2014" name="Genome Announc.">
        <title>Draft Genome Sequence of Streptomyces roseochromogenes subsp. oscitans DS 12.976, Producer of the Aminocoumarin Antibiotic Clorobiocin.</title>
        <authorList>
            <person name="Ruckert C."/>
            <person name="Kalinowski J."/>
            <person name="Heide L."/>
            <person name="Apel A.K."/>
        </authorList>
    </citation>
    <scope>NUCLEOTIDE SEQUENCE [LARGE SCALE GENOMIC DNA]</scope>
    <source>
        <strain evidence="1 2">DS 12.976</strain>
    </source>
</reference>
<dbReference type="PATRIC" id="fig|1352936.5.peg.6845"/>
<dbReference type="RefSeq" id="WP_023551266.1">
    <property type="nucleotide sequence ID" value="NZ_CM002285.1"/>
</dbReference>
<comment type="caution">
    <text evidence="1">The sequence shown here is derived from an EMBL/GenBank/DDBJ whole genome shotgun (WGS) entry which is preliminary data.</text>
</comment>
<dbReference type="HOGENOM" id="CLU_3205979_0_0_11"/>